<organism evidence="1 2">
    <name type="scientific">Hymenochirus boettgeri</name>
    <name type="common">Congo dwarf clawed frog</name>
    <dbReference type="NCBI Taxonomy" id="247094"/>
    <lineage>
        <taxon>Eukaryota</taxon>
        <taxon>Metazoa</taxon>
        <taxon>Chordata</taxon>
        <taxon>Craniata</taxon>
        <taxon>Vertebrata</taxon>
        <taxon>Euteleostomi</taxon>
        <taxon>Amphibia</taxon>
        <taxon>Batrachia</taxon>
        <taxon>Anura</taxon>
        <taxon>Pipoidea</taxon>
        <taxon>Pipidae</taxon>
        <taxon>Pipinae</taxon>
        <taxon>Hymenochirus</taxon>
    </lineage>
</organism>
<evidence type="ECO:0000313" key="2">
    <source>
        <dbReference type="Proteomes" id="UP000812440"/>
    </source>
</evidence>
<dbReference type="Proteomes" id="UP000812440">
    <property type="component" value="Chromosome 5"/>
</dbReference>
<accession>A0A8T2JQI9</accession>
<gene>
    <name evidence="1" type="ORF">GDO86_010564</name>
</gene>
<reference evidence="1" key="1">
    <citation type="thesis" date="2020" institute="ProQuest LLC" country="789 East Eisenhower Parkway, Ann Arbor, MI, USA">
        <title>Comparative Genomics and Chromosome Evolution.</title>
        <authorList>
            <person name="Mudd A.B."/>
        </authorList>
    </citation>
    <scope>NUCLEOTIDE SEQUENCE</scope>
    <source>
        <strain evidence="1">Female2</strain>
        <tissue evidence="1">Blood</tissue>
    </source>
</reference>
<dbReference type="AlphaFoldDB" id="A0A8T2JQI9"/>
<proteinExistence type="predicted"/>
<comment type="caution">
    <text evidence="1">The sequence shown here is derived from an EMBL/GenBank/DDBJ whole genome shotgun (WGS) entry which is preliminary data.</text>
</comment>
<sequence>MFFQYVMFYMLLDEQQIPKIGIFFITQITVLLKESIPVIISKGHKKYILSFSFIMLLKRVNTRNNNYFNILFLLWLPIARYI</sequence>
<dbReference type="EMBL" id="JAACNH010000004">
    <property type="protein sequence ID" value="KAG8445823.1"/>
    <property type="molecule type" value="Genomic_DNA"/>
</dbReference>
<protein>
    <submittedName>
        <fullName evidence="1">Uncharacterized protein</fullName>
    </submittedName>
</protein>
<name>A0A8T2JQI9_9PIPI</name>
<keyword evidence="2" id="KW-1185">Reference proteome</keyword>
<evidence type="ECO:0000313" key="1">
    <source>
        <dbReference type="EMBL" id="KAG8445823.1"/>
    </source>
</evidence>